<feature type="region of interest" description="Disordered" evidence="1">
    <location>
        <begin position="928"/>
        <end position="1146"/>
    </location>
</feature>
<evidence type="ECO:0000313" key="4">
    <source>
        <dbReference type="Proteomes" id="UP000092154"/>
    </source>
</evidence>
<gene>
    <name evidence="3" type="ORF">K503DRAFT_689061</name>
</gene>
<sequence length="1212" mass="133040">MPSIFSRTRTTSTPKKHPSGNPDTSYDEFGRVNSRSSAKDVGGGRSTPTTLTKQKPRTRTLSTPDTDPLAHIPDGSFLPLNLEPKAPDNEQHDQEHDYGYLSYQRHVILGLDEVARLVDVVATELGTRALTTPFIFSTLALDLSASSVRRLIRSFLETCTGGADADRRWREEATLAGPHELGMCIRWGLARVVRVVGGQAVRGLIAWDHYTEFRDSEAAQRYPLTHFATFLPALPSTLRSILLTLLSLLIRFTAHSASSGHTPPTLSPLFGPLLFGLGPATLAFHHTYIHYLRAVNATEHLLLSFIRWQSTSDLGVPTRLKEWIRSYPATLPALHQLAKHERPQARRGARTVRVVSVRRNVRMYSQDLVNTAASWAHRSHGHGLVGSKEWERIAPSSLKLPPRYSEAYKKRMDLPSHAHPYTGLGPAPASASNSTSSSLSDDKEPMVGLGLREGEDRFRSLTDLKWGEFESMGFGTLGADEKKLQFDLTESARTARAAKRATLTWNDFSTTGFTRTDAPLSATLQFSTPLTHTISSWPSHNADLTKKLKKTARTLPAFGWDTEPVLGTEEVVEEAFVDVFCDLVWGGGWREEIGGVLSAEGCAVEVERECSWALIEFKSIPISASTSAPLPALGGGPDPRTSVTLVLFEEFVPLEYRQQLAKDTGGKRRLPFPFLSPGSKSRPWKPAATLNGRPYVVGHVPKCPSYREVEFEGLLRSNGSKVLSLNKPGTSGSGSTISPATAGVLSPVTTEERPATPLPTPAAQPTVTISTPLYIQQREETGNDKLPTLPAKEKSKELKLERSTSDSPLSPTSARKLASRFRVHPTFRRSGIVPPEYAEAIVDFETRLASYSDDELNNVTSSSTGERDNEAKRRSRDDAWVDILVATHHRRMVGQDVEMRQRAARAKVSQDPAIASLEVAQVLAGVGRARSPMTDDEPEPIPEPAAAPSTKSEDADADSVMSYPKTVTSSVKKRLGYFDLHPERRPPPSPKPMGVGEDSDGDEEVRYGSPEMPSLSKFPIPANIDRSAYPQPLRGSMDTEESDYAPTSTNSYQDVSELAYEDHRATKEKESAHPRVETIALPQVMATAPMTPEKGEKERSRTAALIEMYREREKKSSTTTPLPTLKLPVRSASLPTPTKDAALPPVPVVQPEPVVVTPADEIVDEAVVTTGLQDGEYLQPLNLLYDGTGRDSPGRYVHGAPLHNVIEEEEEE</sequence>
<feature type="compositionally biased region" description="Low complexity" evidence="1">
    <location>
        <begin position="1117"/>
        <end position="1128"/>
    </location>
</feature>
<dbReference type="InterPro" id="IPR008936">
    <property type="entry name" value="Rho_GTPase_activation_prot"/>
</dbReference>
<dbReference type="InterPro" id="IPR037508">
    <property type="entry name" value="Msb1/Mug8"/>
</dbReference>
<feature type="region of interest" description="Disordered" evidence="1">
    <location>
        <begin position="415"/>
        <end position="446"/>
    </location>
</feature>
<dbReference type="AlphaFoldDB" id="A0A1B7N4C3"/>
<dbReference type="SUPFAM" id="SSF48350">
    <property type="entry name" value="GTPase activation domain, GAP"/>
    <property type="match status" value="1"/>
</dbReference>
<feature type="region of interest" description="Disordered" evidence="1">
    <location>
        <begin position="779"/>
        <end position="817"/>
    </location>
</feature>
<evidence type="ECO:0000259" key="2">
    <source>
        <dbReference type="Pfam" id="PF08101"/>
    </source>
</evidence>
<name>A0A1B7N4C3_9AGAM</name>
<organism evidence="3 4">
    <name type="scientific">Rhizopogon vinicolor AM-OR11-026</name>
    <dbReference type="NCBI Taxonomy" id="1314800"/>
    <lineage>
        <taxon>Eukaryota</taxon>
        <taxon>Fungi</taxon>
        <taxon>Dikarya</taxon>
        <taxon>Basidiomycota</taxon>
        <taxon>Agaricomycotina</taxon>
        <taxon>Agaricomycetes</taxon>
        <taxon>Agaricomycetidae</taxon>
        <taxon>Boletales</taxon>
        <taxon>Suillineae</taxon>
        <taxon>Rhizopogonaceae</taxon>
        <taxon>Rhizopogon</taxon>
    </lineage>
</organism>
<dbReference type="Proteomes" id="UP000092154">
    <property type="component" value="Unassembled WGS sequence"/>
</dbReference>
<feature type="domain" description="Meiotically up-regulated protein Msb1/Mug8" evidence="2">
    <location>
        <begin position="112"/>
        <end position="329"/>
    </location>
</feature>
<dbReference type="EMBL" id="KV448239">
    <property type="protein sequence ID" value="OAX39714.1"/>
    <property type="molecule type" value="Genomic_DNA"/>
</dbReference>
<feature type="compositionally biased region" description="Polar residues" evidence="1">
    <location>
        <begin position="1045"/>
        <end position="1054"/>
    </location>
</feature>
<proteinExistence type="predicted"/>
<evidence type="ECO:0000313" key="3">
    <source>
        <dbReference type="EMBL" id="OAX39714.1"/>
    </source>
</evidence>
<dbReference type="OrthoDB" id="3362494at2759"/>
<reference evidence="3 4" key="1">
    <citation type="submission" date="2016-06" db="EMBL/GenBank/DDBJ databases">
        <title>Comparative genomics of the ectomycorrhizal sister species Rhizopogon vinicolor and Rhizopogon vesiculosus (Basidiomycota: Boletales) reveals a divergence of the mating type B locus.</title>
        <authorList>
            <consortium name="DOE Joint Genome Institute"/>
            <person name="Mujic A.B."/>
            <person name="Kuo A."/>
            <person name="Tritt A."/>
            <person name="Lipzen A."/>
            <person name="Chen C."/>
            <person name="Johnson J."/>
            <person name="Sharma A."/>
            <person name="Barry K."/>
            <person name="Grigoriev I.V."/>
            <person name="Spatafora J.W."/>
        </authorList>
    </citation>
    <scope>NUCLEOTIDE SEQUENCE [LARGE SCALE GENOMIC DNA]</scope>
    <source>
        <strain evidence="3 4">AM-OR11-026</strain>
    </source>
</reference>
<accession>A0A1B7N4C3</accession>
<feature type="compositionally biased region" description="Polar residues" evidence="1">
    <location>
        <begin position="1"/>
        <end position="13"/>
    </location>
</feature>
<feature type="compositionally biased region" description="Low complexity" evidence="1">
    <location>
        <begin position="427"/>
        <end position="439"/>
    </location>
</feature>
<feature type="compositionally biased region" description="Polar residues" evidence="1">
    <location>
        <begin position="46"/>
        <end position="65"/>
    </location>
</feature>
<dbReference type="PANTHER" id="PTHR28093:SF1">
    <property type="entry name" value="MORPHOGENESIS-RELATED PROTEIN MSB1"/>
    <property type="match status" value="1"/>
</dbReference>
<protein>
    <recommendedName>
        <fullName evidence="2">Meiotically up-regulated protein Msb1/Mug8 domain-containing protein</fullName>
    </recommendedName>
</protein>
<dbReference type="InParanoid" id="A0A1B7N4C3"/>
<feature type="compositionally biased region" description="Basic and acidic residues" evidence="1">
    <location>
        <begin position="865"/>
        <end position="875"/>
    </location>
</feature>
<dbReference type="PANTHER" id="PTHR28093">
    <property type="entry name" value="MORPHOGENESIS-RELATED PROTEIN MSB1"/>
    <property type="match status" value="1"/>
</dbReference>
<feature type="compositionally biased region" description="Basic and acidic residues" evidence="1">
    <location>
        <begin position="791"/>
        <end position="804"/>
    </location>
</feature>
<feature type="region of interest" description="Disordered" evidence="1">
    <location>
        <begin position="1"/>
        <end position="93"/>
    </location>
</feature>
<keyword evidence="4" id="KW-1185">Reference proteome</keyword>
<feature type="compositionally biased region" description="Basic and acidic residues" evidence="1">
    <location>
        <begin position="1060"/>
        <end position="1076"/>
    </location>
</feature>
<dbReference type="InterPro" id="IPR012965">
    <property type="entry name" value="Msb1/Mug8_dom"/>
</dbReference>
<evidence type="ECO:0000256" key="1">
    <source>
        <dbReference type="SAM" id="MobiDB-lite"/>
    </source>
</evidence>
<dbReference type="Pfam" id="PF08101">
    <property type="entry name" value="Msb1-Mug8_dom"/>
    <property type="match status" value="1"/>
</dbReference>
<dbReference type="STRING" id="1314800.A0A1B7N4C3"/>
<feature type="region of interest" description="Disordered" evidence="1">
    <location>
        <begin position="855"/>
        <end position="875"/>
    </location>
</feature>